<protein>
    <recommendedName>
        <fullName evidence="1">DNA polymerase III subunit tau-like C-terminal domain-containing protein</fullName>
    </recommendedName>
</protein>
<organism evidence="2">
    <name type="scientific">marine metagenome</name>
    <dbReference type="NCBI Taxonomy" id="408172"/>
    <lineage>
        <taxon>unclassified sequences</taxon>
        <taxon>metagenomes</taxon>
        <taxon>ecological metagenomes</taxon>
    </lineage>
</organism>
<feature type="domain" description="DNA polymerase III subunit tau-like C-terminal" evidence="1">
    <location>
        <begin position="23"/>
        <end position="118"/>
    </location>
</feature>
<reference evidence="2" key="1">
    <citation type="submission" date="2018-05" db="EMBL/GenBank/DDBJ databases">
        <authorList>
            <person name="Lanie J.A."/>
            <person name="Ng W.-L."/>
            <person name="Kazmierczak K.M."/>
            <person name="Andrzejewski T.M."/>
            <person name="Davidsen T.M."/>
            <person name="Wayne K.J."/>
            <person name="Tettelin H."/>
            <person name="Glass J.I."/>
            <person name="Rusch D."/>
            <person name="Podicherti R."/>
            <person name="Tsui H.-C.T."/>
            <person name="Winkler M.E."/>
        </authorList>
    </citation>
    <scope>NUCLEOTIDE SEQUENCE</scope>
</reference>
<evidence type="ECO:0000259" key="1">
    <source>
        <dbReference type="Pfam" id="PF20964"/>
    </source>
</evidence>
<dbReference type="InterPro" id="IPR048448">
    <property type="entry name" value="DnaX-like_C"/>
</dbReference>
<feature type="non-terminal residue" evidence="2">
    <location>
        <position position="1"/>
    </location>
</feature>
<dbReference type="AlphaFoldDB" id="A0A382HW22"/>
<dbReference type="Pfam" id="PF20964">
    <property type="entry name" value="DnaX_C"/>
    <property type="match status" value="1"/>
</dbReference>
<sequence length="140" mass="15755">KEKLEDNFDKKNVVTPIPLDLNIESILEHWSSIMEKIHLVRPSIGAILEECKPDEFDGNNLIIKTTGGSGFSVKMVERGIPMIEKILADEMDFPIKVNFVNGGGDAQSKSKPNKKKPEIHPNDNKLFNKIVEVFDGEILR</sequence>
<proteinExistence type="predicted"/>
<dbReference type="EMBL" id="UINC01063638">
    <property type="protein sequence ID" value="SVB91480.1"/>
    <property type="molecule type" value="Genomic_DNA"/>
</dbReference>
<evidence type="ECO:0000313" key="2">
    <source>
        <dbReference type="EMBL" id="SVB91480.1"/>
    </source>
</evidence>
<name>A0A382HW22_9ZZZZ</name>
<gene>
    <name evidence="2" type="ORF">METZ01_LOCUS244334</name>
</gene>
<accession>A0A382HW22</accession>